<dbReference type="PANTHER" id="PTHR14324:SF3">
    <property type="entry name" value="CONDENSIN-2 COMPLEX SUBUNIT H2"/>
    <property type="match status" value="1"/>
</dbReference>
<dbReference type="GO" id="GO:0000796">
    <property type="term" value="C:condensin complex"/>
    <property type="evidence" value="ECO:0007669"/>
    <property type="project" value="TreeGrafter"/>
</dbReference>
<dbReference type="GO" id="GO:0005634">
    <property type="term" value="C:nucleus"/>
    <property type="evidence" value="ECO:0007669"/>
    <property type="project" value="UniProtKB-SubCell"/>
</dbReference>
<keyword evidence="5" id="KW-0539">Nucleus</keyword>
<protein>
    <recommendedName>
        <fullName evidence="3">Condensin-2 complex subunit H2</fullName>
    </recommendedName>
    <alternativeName>
        <fullName evidence="6">Non-SMC condensin II complex subunit H2</fullName>
    </alternativeName>
</protein>
<evidence type="ECO:0000256" key="1">
    <source>
        <dbReference type="ARBA" id="ARBA00004123"/>
    </source>
</evidence>
<proteinExistence type="inferred from homology"/>
<dbReference type="OrthoDB" id="10038475at2759"/>
<evidence type="ECO:0000256" key="5">
    <source>
        <dbReference type="ARBA" id="ARBA00023242"/>
    </source>
</evidence>
<feature type="region of interest" description="Disordered" evidence="7">
    <location>
        <begin position="92"/>
        <end position="118"/>
    </location>
</feature>
<reference evidence="11 12" key="1">
    <citation type="submission" date="2020-06" db="EMBL/GenBank/DDBJ databases">
        <title>Transcriptomic and genomic resources for Thalictrum thalictroides and T. hernandezii: Facilitating candidate gene discovery in an emerging model plant lineage.</title>
        <authorList>
            <person name="Arias T."/>
            <person name="Riano-Pachon D.M."/>
            <person name="Di Stilio V.S."/>
        </authorList>
    </citation>
    <scope>NUCLEOTIDE SEQUENCE [LARGE SCALE GENOMIC DNA]</scope>
    <source>
        <strain evidence="12">cv. WT478/WT964</strain>
        <tissue evidence="11">Leaves</tissue>
    </source>
</reference>
<dbReference type="Pfam" id="PF16869">
    <property type="entry name" value="CNDH2_M"/>
    <property type="match status" value="1"/>
</dbReference>
<dbReference type="InterPro" id="IPR023093">
    <property type="entry name" value="ScpA-like_C"/>
</dbReference>
<feature type="region of interest" description="Disordered" evidence="7">
    <location>
        <begin position="276"/>
        <end position="297"/>
    </location>
</feature>
<gene>
    <name evidence="11" type="ORF">FRX31_014730</name>
</gene>
<evidence type="ECO:0000313" key="12">
    <source>
        <dbReference type="Proteomes" id="UP000554482"/>
    </source>
</evidence>
<feature type="compositionally biased region" description="Low complexity" evidence="7">
    <location>
        <begin position="616"/>
        <end position="634"/>
    </location>
</feature>
<evidence type="ECO:0000259" key="8">
    <source>
        <dbReference type="Pfam" id="PF06278"/>
    </source>
</evidence>
<dbReference type="Proteomes" id="UP000554482">
    <property type="component" value="Unassembled WGS sequence"/>
</dbReference>
<evidence type="ECO:0000256" key="3">
    <source>
        <dbReference type="ARBA" id="ARBA00016903"/>
    </source>
</evidence>
<evidence type="ECO:0000256" key="7">
    <source>
        <dbReference type="SAM" id="MobiDB-lite"/>
    </source>
</evidence>
<dbReference type="GO" id="GO:0010032">
    <property type="term" value="P:meiotic chromosome condensation"/>
    <property type="evidence" value="ECO:0007669"/>
    <property type="project" value="TreeGrafter"/>
</dbReference>
<dbReference type="EMBL" id="JABWDY010017001">
    <property type="protein sequence ID" value="KAF5195677.1"/>
    <property type="molecule type" value="Genomic_DNA"/>
</dbReference>
<dbReference type="Pfam" id="PF06278">
    <property type="entry name" value="CNDH2_N"/>
    <property type="match status" value="1"/>
</dbReference>
<feature type="domain" description="Condensin II complex subunit H2 middle" evidence="10">
    <location>
        <begin position="149"/>
        <end position="295"/>
    </location>
</feature>
<dbReference type="Gene3D" id="1.10.10.580">
    <property type="entry name" value="Structural maintenance of chromosome 1. Chain E"/>
    <property type="match status" value="1"/>
</dbReference>
<accession>A0A7J6WFK1</accession>
<evidence type="ECO:0000256" key="2">
    <source>
        <dbReference type="ARBA" id="ARBA00007844"/>
    </source>
</evidence>
<dbReference type="AlphaFoldDB" id="A0A7J6WFK1"/>
<feature type="compositionally biased region" description="Acidic residues" evidence="7">
    <location>
        <begin position="287"/>
        <end position="296"/>
    </location>
</feature>
<dbReference type="GO" id="GO:0051306">
    <property type="term" value="P:mitotic sister chromatid separation"/>
    <property type="evidence" value="ECO:0007669"/>
    <property type="project" value="TreeGrafter"/>
</dbReference>
<evidence type="ECO:0000259" key="10">
    <source>
        <dbReference type="Pfam" id="PF16869"/>
    </source>
</evidence>
<comment type="subcellular location">
    <subcellularLocation>
        <location evidence="1">Nucleus</location>
    </subcellularLocation>
</comment>
<feature type="region of interest" description="Disordered" evidence="7">
    <location>
        <begin position="205"/>
        <end position="260"/>
    </location>
</feature>
<dbReference type="InterPro" id="IPR009378">
    <property type="entry name" value="H2_N"/>
</dbReference>
<keyword evidence="12" id="KW-1185">Reference proteome</keyword>
<dbReference type="InterPro" id="IPR031739">
    <property type="entry name" value="Ncaph2"/>
</dbReference>
<feature type="domain" description="Condensin-2 complex subunit H2 C-terminal" evidence="9">
    <location>
        <begin position="451"/>
        <end position="582"/>
    </location>
</feature>
<dbReference type="PANTHER" id="PTHR14324">
    <property type="entry name" value="CONDENSIN-2 COMPLEX SUBUNIT H2"/>
    <property type="match status" value="1"/>
</dbReference>
<dbReference type="InterPro" id="IPR031719">
    <property type="entry name" value="H2_M"/>
</dbReference>
<feature type="compositionally biased region" description="Polar residues" evidence="7">
    <location>
        <begin position="207"/>
        <end position="232"/>
    </location>
</feature>
<evidence type="ECO:0000256" key="6">
    <source>
        <dbReference type="ARBA" id="ARBA00030479"/>
    </source>
</evidence>
<evidence type="ECO:0000256" key="4">
    <source>
        <dbReference type="ARBA" id="ARBA00023067"/>
    </source>
</evidence>
<evidence type="ECO:0000313" key="11">
    <source>
        <dbReference type="EMBL" id="KAF5195677.1"/>
    </source>
</evidence>
<comment type="similarity">
    <text evidence="2">Belongs to the CND2 H2 (condensin-2 subunit 2) family.</text>
</comment>
<keyword evidence="4" id="KW-0226">DNA condensation</keyword>
<organism evidence="11 12">
    <name type="scientific">Thalictrum thalictroides</name>
    <name type="common">Rue-anemone</name>
    <name type="synonym">Anemone thalictroides</name>
    <dbReference type="NCBI Taxonomy" id="46969"/>
    <lineage>
        <taxon>Eukaryota</taxon>
        <taxon>Viridiplantae</taxon>
        <taxon>Streptophyta</taxon>
        <taxon>Embryophyta</taxon>
        <taxon>Tracheophyta</taxon>
        <taxon>Spermatophyta</taxon>
        <taxon>Magnoliopsida</taxon>
        <taxon>Ranunculales</taxon>
        <taxon>Ranunculaceae</taxon>
        <taxon>Thalictroideae</taxon>
        <taxon>Thalictrum</taxon>
    </lineage>
</organism>
<feature type="region of interest" description="Disordered" evidence="7">
    <location>
        <begin position="585"/>
        <end position="634"/>
    </location>
</feature>
<feature type="domain" description="Condensin II complex subunit H2 N-terminal" evidence="8">
    <location>
        <begin position="10"/>
        <end position="127"/>
    </location>
</feature>
<feature type="compositionally biased region" description="Basic and acidic residues" evidence="7">
    <location>
        <begin position="92"/>
        <end position="101"/>
    </location>
</feature>
<sequence>MNKDGGEEPRFHIFQPLRDPESNWAVDVAKNLEEYLVKICSGEVTGDDEGHLSINFAEAALLLQGSVQVYSRKVEYLYKLVLHALEFLSQKRQQDHTEKPSDQPGESDSNAVADDENEPFLGLDDVPVEAKNCLDDGHNKDDASNLFVKPPANLVVLEGDCFDSIGDVGELESYLLATHDLYRDFILLDPCDATAVDKYLMEGTGGNASHTGSSSKLSKTRKNSFQTPTKRSGGSAHKSPFLDGNLLRTPENNHDVELNDNNIWPDFPAACDNDYHEEGFNDGYAEPMDESDDEDDPWKPLNPHENGNLKIKPFKKGKNLRRPKMSSTKLMTLASQFPPARLNGIVSPIFKEMWEVQLQQSERVQASQSPPLYEQLRQSLTIGENESCDAFTNPGVENEDNEDENDIPDFTMPESPFMDAEGPLHHDMHDGDDCFGSNEVFEQEDPQCQASLEDLCRSHLDALLASIAETEKQTELAARVSTWKQRIESTLEEQDSRPPFDIQEYGERVLDKLSMEGESGNGMSFADVVSGQEKHEVARTFSALLQLVNNRSIDLDKGESAAQPVCFTNANPFRLRLITHVRPESGKFRSKKRGKSPMVNIVSKAARRKSLDKTHPSVSTSSKPTLSVSSSLQH</sequence>
<evidence type="ECO:0000259" key="9">
    <source>
        <dbReference type="Pfam" id="PF16858"/>
    </source>
</evidence>
<dbReference type="InterPro" id="IPR031737">
    <property type="entry name" value="CNDH2_C"/>
</dbReference>
<dbReference type="Pfam" id="PF16858">
    <property type="entry name" value="CNDH2_C"/>
    <property type="match status" value="1"/>
</dbReference>
<comment type="caution">
    <text evidence="11">The sequence shown here is derived from an EMBL/GenBank/DDBJ whole genome shotgun (WGS) entry which is preliminary data.</text>
</comment>
<name>A0A7J6WFK1_THATH</name>
<dbReference type="GO" id="GO:0003682">
    <property type="term" value="F:chromatin binding"/>
    <property type="evidence" value="ECO:0007669"/>
    <property type="project" value="TreeGrafter"/>
</dbReference>